<dbReference type="GO" id="GO:0003824">
    <property type="term" value="F:catalytic activity"/>
    <property type="evidence" value="ECO:0007669"/>
    <property type="project" value="InterPro"/>
</dbReference>
<dbReference type="SUPFAM" id="SSF56219">
    <property type="entry name" value="DNase I-like"/>
    <property type="match status" value="1"/>
</dbReference>
<protein>
    <recommendedName>
        <fullName evidence="1">Endonuclease/exonuclease/phosphatase domain-containing protein</fullName>
    </recommendedName>
</protein>
<evidence type="ECO:0000313" key="2">
    <source>
        <dbReference type="EMBL" id="GBN88717.1"/>
    </source>
</evidence>
<feature type="domain" description="Endonuclease/exonuclease/phosphatase" evidence="1">
    <location>
        <begin position="52"/>
        <end position="221"/>
    </location>
</feature>
<keyword evidence="3" id="KW-1185">Reference proteome</keyword>
<organism evidence="2 3">
    <name type="scientific">Araneus ventricosus</name>
    <name type="common">Orbweaver spider</name>
    <name type="synonym">Epeira ventricosa</name>
    <dbReference type="NCBI Taxonomy" id="182803"/>
    <lineage>
        <taxon>Eukaryota</taxon>
        <taxon>Metazoa</taxon>
        <taxon>Ecdysozoa</taxon>
        <taxon>Arthropoda</taxon>
        <taxon>Chelicerata</taxon>
        <taxon>Arachnida</taxon>
        <taxon>Araneae</taxon>
        <taxon>Araneomorphae</taxon>
        <taxon>Entelegynae</taxon>
        <taxon>Araneoidea</taxon>
        <taxon>Araneidae</taxon>
        <taxon>Araneus</taxon>
    </lineage>
</organism>
<dbReference type="OrthoDB" id="410155at2759"/>
<gene>
    <name evidence="2" type="ORF">AVEN_238476_1</name>
</gene>
<evidence type="ECO:0000259" key="1">
    <source>
        <dbReference type="Pfam" id="PF03372"/>
    </source>
</evidence>
<dbReference type="InterPro" id="IPR036691">
    <property type="entry name" value="Endo/exonu/phosph_ase_sf"/>
</dbReference>
<sequence length="244" mass="27516">MNQPLYFSGPGPPSLFVTPSFDFAVMLDDILRLSAPSLQSKMVRHLLAIPQNLFGLRPKINEVRDFVIEHNLDVFLVQETWLQPGHTAFIANYRCYRNDRIRLGARVTGGTAIYIKNHFDHNSILTPDLDLIDATILGIEIGSTPPLKIISAYVKPNLRGGFPLEEFKKLLNSGQNVIVAGDLNDSHINWHNYGLKLFNFNPNGILTFPCRYGSQGHGTPLSNPPQPLEQRYCSWDLRPKKNPL</sequence>
<proteinExistence type="predicted"/>
<accession>A0A4Y2SKR7</accession>
<dbReference type="InterPro" id="IPR005135">
    <property type="entry name" value="Endo/exonuclease/phosphatase"/>
</dbReference>
<name>A0A4Y2SKR7_ARAVE</name>
<dbReference type="EMBL" id="BGPR01022424">
    <property type="protein sequence ID" value="GBN88717.1"/>
    <property type="molecule type" value="Genomic_DNA"/>
</dbReference>
<reference evidence="2 3" key="1">
    <citation type="journal article" date="2019" name="Sci. Rep.">
        <title>Orb-weaving spider Araneus ventricosus genome elucidates the spidroin gene catalogue.</title>
        <authorList>
            <person name="Kono N."/>
            <person name="Nakamura H."/>
            <person name="Ohtoshi R."/>
            <person name="Moran D.A.P."/>
            <person name="Shinohara A."/>
            <person name="Yoshida Y."/>
            <person name="Fujiwara M."/>
            <person name="Mori M."/>
            <person name="Tomita M."/>
            <person name="Arakawa K."/>
        </authorList>
    </citation>
    <scope>NUCLEOTIDE SEQUENCE [LARGE SCALE GENOMIC DNA]</scope>
</reference>
<dbReference type="Gene3D" id="3.60.10.10">
    <property type="entry name" value="Endonuclease/exonuclease/phosphatase"/>
    <property type="match status" value="1"/>
</dbReference>
<dbReference type="Pfam" id="PF03372">
    <property type="entry name" value="Exo_endo_phos"/>
    <property type="match status" value="1"/>
</dbReference>
<dbReference type="Proteomes" id="UP000499080">
    <property type="component" value="Unassembled WGS sequence"/>
</dbReference>
<evidence type="ECO:0000313" key="3">
    <source>
        <dbReference type="Proteomes" id="UP000499080"/>
    </source>
</evidence>
<dbReference type="AlphaFoldDB" id="A0A4Y2SKR7"/>
<comment type="caution">
    <text evidence="2">The sequence shown here is derived from an EMBL/GenBank/DDBJ whole genome shotgun (WGS) entry which is preliminary data.</text>
</comment>